<dbReference type="EMBL" id="CAJOBC010082352">
    <property type="protein sequence ID" value="CAF4284856.1"/>
    <property type="molecule type" value="Genomic_DNA"/>
</dbReference>
<feature type="non-terminal residue" evidence="2">
    <location>
        <position position="1"/>
    </location>
</feature>
<dbReference type="Proteomes" id="UP000663829">
    <property type="component" value="Unassembled WGS sequence"/>
</dbReference>
<dbReference type="SUPFAM" id="SSF50978">
    <property type="entry name" value="WD40 repeat-like"/>
    <property type="match status" value="1"/>
</dbReference>
<dbReference type="Proteomes" id="UP000677228">
    <property type="component" value="Unassembled WGS sequence"/>
</dbReference>
<proteinExistence type="predicted"/>
<evidence type="ECO:0000313" key="3">
    <source>
        <dbReference type="EMBL" id="CAF4072612.1"/>
    </source>
</evidence>
<dbReference type="EMBL" id="CAJOBA010039137">
    <property type="protein sequence ID" value="CAF4072612.1"/>
    <property type="molecule type" value="Genomic_DNA"/>
</dbReference>
<dbReference type="OrthoDB" id="2306at2759"/>
<reference evidence="2" key="1">
    <citation type="submission" date="2021-02" db="EMBL/GenBank/DDBJ databases">
        <authorList>
            <person name="Nowell W R."/>
        </authorList>
    </citation>
    <scope>NUCLEOTIDE SEQUENCE</scope>
</reference>
<protein>
    <submittedName>
        <fullName evidence="2">Uncharacterized protein</fullName>
    </submittedName>
</protein>
<dbReference type="InterPro" id="IPR036322">
    <property type="entry name" value="WD40_repeat_dom_sf"/>
</dbReference>
<accession>A0A815KAC6</accession>
<dbReference type="EMBL" id="CAJNOK010017577">
    <property type="protein sequence ID" value="CAF1266581.1"/>
    <property type="molecule type" value="Genomic_DNA"/>
</dbReference>
<dbReference type="Proteomes" id="UP000682733">
    <property type="component" value="Unassembled WGS sequence"/>
</dbReference>
<keyword evidence="5" id="KW-1185">Reference proteome</keyword>
<evidence type="ECO:0000313" key="4">
    <source>
        <dbReference type="EMBL" id="CAF4284856.1"/>
    </source>
</evidence>
<evidence type="ECO:0000313" key="5">
    <source>
        <dbReference type="Proteomes" id="UP000663829"/>
    </source>
</evidence>
<dbReference type="Gene3D" id="2.130.10.10">
    <property type="entry name" value="YVTN repeat-like/Quinoprotein amine dehydrogenase"/>
    <property type="match status" value="1"/>
</dbReference>
<comment type="caution">
    <text evidence="2">The sequence shown here is derived from an EMBL/GenBank/DDBJ whole genome shotgun (WGS) entry which is preliminary data.</text>
</comment>
<dbReference type="EMBL" id="CAJNOQ010016945">
    <property type="protein sequence ID" value="CAF1390228.1"/>
    <property type="molecule type" value="Genomic_DNA"/>
</dbReference>
<dbReference type="AlphaFoldDB" id="A0A815KAC6"/>
<name>A0A815KAC6_9BILA</name>
<gene>
    <name evidence="2" type="ORF">GPM918_LOCUS32756</name>
    <name evidence="1" type="ORF">OVA965_LOCUS26983</name>
    <name evidence="4" type="ORF">SRO942_LOCUS33430</name>
    <name evidence="3" type="ORF">TMI583_LOCUS27726</name>
</gene>
<evidence type="ECO:0000313" key="2">
    <source>
        <dbReference type="EMBL" id="CAF1390228.1"/>
    </source>
</evidence>
<dbReference type="InterPro" id="IPR015943">
    <property type="entry name" value="WD40/YVTN_repeat-like_dom_sf"/>
</dbReference>
<dbReference type="Proteomes" id="UP000681722">
    <property type="component" value="Unassembled WGS sequence"/>
</dbReference>
<sequence length="129" mass="14390">SDGKRLASTSIDTQLIIYTPENISDVVQVKGAHQLNRVTCSKWLDNQTLLTGGNDCCLKNGILQQMGHNNRFPDDETESALFGPFSWILGFQSNSRAQRLAKLGWKPHRPNMLHSIEEQVDAALLDAKN</sequence>
<organism evidence="2 5">
    <name type="scientific">Didymodactylos carnosus</name>
    <dbReference type="NCBI Taxonomy" id="1234261"/>
    <lineage>
        <taxon>Eukaryota</taxon>
        <taxon>Metazoa</taxon>
        <taxon>Spiralia</taxon>
        <taxon>Gnathifera</taxon>
        <taxon>Rotifera</taxon>
        <taxon>Eurotatoria</taxon>
        <taxon>Bdelloidea</taxon>
        <taxon>Philodinida</taxon>
        <taxon>Philodinidae</taxon>
        <taxon>Didymodactylos</taxon>
    </lineage>
</organism>
<evidence type="ECO:0000313" key="1">
    <source>
        <dbReference type="EMBL" id="CAF1266581.1"/>
    </source>
</evidence>